<evidence type="ECO:0000256" key="1">
    <source>
        <dbReference type="ARBA" id="ARBA00022737"/>
    </source>
</evidence>
<protein>
    <recommendedName>
        <fullName evidence="4">K Homology domain-containing protein</fullName>
    </recommendedName>
</protein>
<organism evidence="5 6">
    <name type="scientific">Rubroshorea leprosula</name>
    <dbReference type="NCBI Taxonomy" id="152421"/>
    <lineage>
        <taxon>Eukaryota</taxon>
        <taxon>Viridiplantae</taxon>
        <taxon>Streptophyta</taxon>
        <taxon>Embryophyta</taxon>
        <taxon>Tracheophyta</taxon>
        <taxon>Spermatophyta</taxon>
        <taxon>Magnoliopsida</taxon>
        <taxon>eudicotyledons</taxon>
        <taxon>Gunneridae</taxon>
        <taxon>Pentapetalae</taxon>
        <taxon>rosids</taxon>
        <taxon>malvids</taxon>
        <taxon>Malvales</taxon>
        <taxon>Dipterocarpaceae</taxon>
        <taxon>Rubroshorea</taxon>
    </lineage>
</organism>
<evidence type="ECO:0000259" key="4">
    <source>
        <dbReference type="SMART" id="SM00322"/>
    </source>
</evidence>
<dbReference type="SMART" id="SM00322">
    <property type="entry name" value="KH"/>
    <property type="match status" value="1"/>
</dbReference>
<keyword evidence="2" id="KW-0694">RNA-binding</keyword>
<dbReference type="Pfam" id="PF23559">
    <property type="entry name" value="WHD_DRP"/>
    <property type="match status" value="1"/>
</dbReference>
<dbReference type="PANTHER" id="PTHR47186">
    <property type="entry name" value="LEUCINE-RICH REPEAT-CONTAINING PROTEIN 57"/>
    <property type="match status" value="1"/>
</dbReference>
<accession>A0AAV5LKE4</accession>
<dbReference type="InterPro" id="IPR036612">
    <property type="entry name" value="KH_dom_type_1_sf"/>
</dbReference>
<dbReference type="InterPro" id="IPR032675">
    <property type="entry name" value="LRR_dom_sf"/>
</dbReference>
<keyword evidence="1" id="KW-0677">Repeat</keyword>
<dbReference type="GO" id="GO:0003723">
    <property type="term" value="F:RNA binding"/>
    <property type="evidence" value="ECO:0007669"/>
    <property type="project" value="UniProtKB-UniRule"/>
</dbReference>
<dbReference type="SUPFAM" id="SSF54791">
    <property type="entry name" value="Eukaryotic type KH-domain (KH-domain type I)"/>
    <property type="match status" value="1"/>
</dbReference>
<dbReference type="PANTHER" id="PTHR47186:SF19">
    <property type="entry name" value="LEUCINE-RICH REPEAT-CONTAINING PROTEIN 2"/>
    <property type="match status" value="1"/>
</dbReference>
<evidence type="ECO:0000256" key="2">
    <source>
        <dbReference type="PROSITE-ProRule" id="PRU00117"/>
    </source>
</evidence>
<name>A0AAV5LKE4_9ROSI</name>
<proteinExistence type="predicted"/>
<dbReference type="InterPro" id="IPR004088">
    <property type="entry name" value="KH_dom_type_1"/>
</dbReference>
<feature type="region of interest" description="Disordered" evidence="3">
    <location>
        <begin position="484"/>
        <end position="530"/>
    </location>
</feature>
<dbReference type="Pfam" id="PF25019">
    <property type="entry name" value="LRR_R13L1-DRL21"/>
    <property type="match status" value="1"/>
</dbReference>
<evidence type="ECO:0000256" key="3">
    <source>
        <dbReference type="SAM" id="MobiDB-lite"/>
    </source>
</evidence>
<dbReference type="InterPro" id="IPR058922">
    <property type="entry name" value="WHD_DRP"/>
</dbReference>
<dbReference type="Proteomes" id="UP001054252">
    <property type="component" value="Unassembled WGS sequence"/>
</dbReference>
<evidence type="ECO:0000313" key="5">
    <source>
        <dbReference type="EMBL" id="GKV37132.1"/>
    </source>
</evidence>
<dbReference type="InterPro" id="IPR004087">
    <property type="entry name" value="KH_dom"/>
</dbReference>
<sequence>MAGGFLQQISYESPMTTEDIGNVYFNELVSNSLFQDVRRDACGNVESCKMRDMVHNLALAVSKGETLIWENGSNIDETSTIRNLRIKYDGLAHPPIPTGISQRLHSLFLEGEFTINMESDLKGLRSLKLVRAKTEVLLASLRKLKQLKYLEIAESKIETLPGSFSELYLLQTLKVMQCSHLQKLPDDTSQLISLRHLYVDDKKLLPKQIGRLTSLQTLPSFFVGTDEGFTIEELGDLSQLRGKLEIHNLEHVTSKSEAIRARLNEKTELYDLKFVWQNGRRATNVNDEEVLEGLQPHSNLKSLRISNYMGKNFPSWMNGVEDSSASSLLDNLVRLELSSCSECMCIPSLGLLPSLQVLYICGMNMVRSISHEWLGGLTNLKELRMGPFWSNLEEFPGLSSIHYLCASLESLSLEGWDNLKSLPDELQHLTALRKLNISRFGSLEGPPKWLAGLHSLKELKMELCHQLKVQPSLQGIVSEEKWTEGRQLGSESPPWVIPDPSISLSSATESTDKEEMHLPGPMASPSSATEFTDQEKVLLSGLMPSPSSGTEQEEVHLLGSMPSASSATESIDQGKGTEGRIPLQLRSESTQRRSQNLSCFCSGKKSAIVKNTTVEIIVPEDVFGCVYGKDGCNLAHLRQISGAKVEVHNPRPGESEGTVVISGTPERTQAAQSLLQAFILSYQ</sequence>
<feature type="domain" description="K Homology" evidence="4">
    <location>
        <begin position="610"/>
        <end position="680"/>
    </location>
</feature>
<dbReference type="Gene3D" id="3.30.1370.10">
    <property type="entry name" value="K Homology domain, type 1"/>
    <property type="match status" value="1"/>
</dbReference>
<dbReference type="AlphaFoldDB" id="A0AAV5LKE4"/>
<dbReference type="Pfam" id="PF00013">
    <property type="entry name" value="KH_1"/>
    <property type="match status" value="1"/>
</dbReference>
<keyword evidence="6" id="KW-1185">Reference proteome</keyword>
<evidence type="ECO:0000313" key="6">
    <source>
        <dbReference type="Proteomes" id="UP001054252"/>
    </source>
</evidence>
<dbReference type="EMBL" id="BPVZ01000120">
    <property type="protein sequence ID" value="GKV37132.1"/>
    <property type="molecule type" value="Genomic_DNA"/>
</dbReference>
<comment type="caution">
    <text evidence="5">The sequence shown here is derived from an EMBL/GenBank/DDBJ whole genome shotgun (WGS) entry which is preliminary data.</text>
</comment>
<dbReference type="InterPro" id="IPR056789">
    <property type="entry name" value="LRR_R13L1-DRL21"/>
</dbReference>
<dbReference type="CDD" id="cd22462">
    <property type="entry name" value="KH-I_HEN4_like_rpt5"/>
    <property type="match status" value="1"/>
</dbReference>
<gene>
    <name evidence="5" type="ORF">SLEP1_g45192</name>
</gene>
<dbReference type="PROSITE" id="PS50084">
    <property type="entry name" value="KH_TYPE_1"/>
    <property type="match status" value="1"/>
</dbReference>
<dbReference type="Gene3D" id="3.80.10.10">
    <property type="entry name" value="Ribonuclease Inhibitor"/>
    <property type="match status" value="1"/>
</dbReference>
<reference evidence="5 6" key="1">
    <citation type="journal article" date="2021" name="Commun. Biol.">
        <title>The genome of Shorea leprosula (Dipterocarpaceae) highlights the ecological relevance of drought in aseasonal tropical rainforests.</title>
        <authorList>
            <person name="Ng K.K.S."/>
            <person name="Kobayashi M.J."/>
            <person name="Fawcett J.A."/>
            <person name="Hatakeyama M."/>
            <person name="Paape T."/>
            <person name="Ng C.H."/>
            <person name="Ang C.C."/>
            <person name="Tnah L.H."/>
            <person name="Lee C.T."/>
            <person name="Nishiyama T."/>
            <person name="Sese J."/>
            <person name="O'Brien M.J."/>
            <person name="Copetti D."/>
            <person name="Mohd Noor M.I."/>
            <person name="Ong R.C."/>
            <person name="Putra M."/>
            <person name="Sireger I.Z."/>
            <person name="Indrioko S."/>
            <person name="Kosugi Y."/>
            <person name="Izuno A."/>
            <person name="Isagi Y."/>
            <person name="Lee S.L."/>
            <person name="Shimizu K.K."/>
        </authorList>
    </citation>
    <scope>NUCLEOTIDE SEQUENCE [LARGE SCALE GENOMIC DNA]</scope>
    <source>
        <strain evidence="5">214</strain>
    </source>
</reference>
<dbReference type="SUPFAM" id="SSF52058">
    <property type="entry name" value="L domain-like"/>
    <property type="match status" value="1"/>
</dbReference>